<keyword evidence="2" id="KW-0813">Transport</keyword>
<sequence length="458" mass="51118">MGEIEMKDTNQIHTKNTEEQGITLPYLKKAVIFSITFGFFGVNMAFALQSAMMGRIFQTLGADPNNLGWFFILPPLAGMIVQPLIGYYSDRTWTRFGRRMPYLLIAGPIGAIVLVLLPNAGSFGFGYASLMALSFGAIMTLLMDLTSNACMQPYKMIIGDMVNEKQRDMAWSWQQIFSNLGGIIATLLPFLLTMMGMSNVAPKGEVPMTVKIAYYIAAAVLLIASIWTVLSVKEYEPKTYNYYHGISDDNRNEKLNLWQLLKTAPKQFWQISVVQFFNWFALMYLWTYSTGAIAKNVWNATDPSSAGYQAAGNWYGVLYCIQFLSSVIFGFVIAKSKPSQRKFWYSFGLIFGGLGLISMFFIHNQWLLIISFIFIGINNLTMNTQPFTLLTEAIDGENSGAYLGLFNTSICLPQIVASVVSFALFPLLGSSMPAMLLFAGIMMLLGAISVKFINAKFE</sequence>
<dbReference type="GO" id="GO:0005886">
    <property type="term" value="C:plasma membrane"/>
    <property type="evidence" value="ECO:0007669"/>
    <property type="project" value="UniProtKB-SubCell"/>
</dbReference>
<feature type="transmembrane region" description="Helical" evidence="6">
    <location>
        <begin position="171"/>
        <end position="192"/>
    </location>
</feature>
<dbReference type="PANTHER" id="PTHR19432:SF35">
    <property type="entry name" value="SOLUTE CARRIER FAMILY 45 MEMBER 3 ISOFORM X1"/>
    <property type="match status" value="1"/>
</dbReference>
<dbReference type="Gene3D" id="1.20.1250.20">
    <property type="entry name" value="MFS general substrate transporter like domains"/>
    <property type="match status" value="1"/>
</dbReference>
<dbReference type="PANTHER" id="PTHR19432">
    <property type="entry name" value="SUGAR TRANSPORTER"/>
    <property type="match status" value="1"/>
</dbReference>
<proteinExistence type="predicted"/>
<feature type="transmembrane region" description="Helical" evidence="6">
    <location>
        <begin position="127"/>
        <end position="150"/>
    </location>
</feature>
<keyword evidence="3 6" id="KW-0812">Transmembrane</keyword>
<dbReference type="Proteomes" id="UP000241540">
    <property type="component" value="Unassembled WGS sequence"/>
</dbReference>
<feature type="transmembrane region" description="Helical" evidence="6">
    <location>
        <begin position="368"/>
        <end position="390"/>
    </location>
</feature>
<feature type="transmembrane region" description="Helical" evidence="6">
    <location>
        <begin position="100"/>
        <end position="121"/>
    </location>
</feature>
<feature type="transmembrane region" description="Helical" evidence="6">
    <location>
        <begin position="434"/>
        <end position="453"/>
    </location>
</feature>
<feature type="transmembrane region" description="Helical" evidence="6">
    <location>
        <begin position="276"/>
        <end position="294"/>
    </location>
</feature>
<dbReference type="SUPFAM" id="SSF103473">
    <property type="entry name" value="MFS general substrate transporter"/>
    <property type="match status" value="1"/>
</dbReference>
<evidence type="ECO:0000256" key="5">
    <source>
        <dbReference type="ARBA" id="ARBA00023136"/>
    </source>
</evidence>
<feature type="transmembrane region" description="Helical" evidence="6">
    <location>
        <begin position="30"/>
        <end position="48"/>
    </location>
</feature>
<accession>A0A974QNA1</accession>
<evidence type="ECO:0000256" key="2">
    <source>
        <dbReference type="ARBA" id="ARBA00022448"/>
    </source>
</evidence>
<dbReference type="AlphaFoldDB" id="A0A974QNA1"/>
<dbReference type="CDD" id="cd17313">
    <property type="entry name" value="MFS_SLC45_SUC"/>
    <property type="match status" value="1"/>
</dbReference>
<feature type="transmembrane region" description="Helical" evidence="6">
    <location>
        <begin position="314"/>
        <end position="334"/>
    </location>
</feature>
<evidence type="ECO:0000313" key="9">
    <source>
        <dbReference type="Proteomes" id="UP000241540"/>
    </source>
</evidence>
<dbReference type="InterPro" id="IPR011701">
    <property type="entry name" value="MFS"/>
</dbReference>
<evidence type="ECO:0000313" key="8">
    <source>
        <dbReference type="EMBL" id="PTK30419.1"/>
    </source>
</evidence>
<name>A0A974QNA1_STAHO</name>
<dbReference type="Pfam" id="PF07690">
    <property type="entry name" value="MFS_1"/>
    <property type="match status" value="1"/>
</dbReference>
<dbReference type="PROSITE" id="PS50850">
    <property type="entry name" value="MFS"/>
    <property type="match status" value="1"/>
</dbReference>
<evidence type="ECO:0000259" key="7">
    <source>
        <dbReference type="PROSITE" id="PS50850"/>
    </source>
</evidence>
<reference evidence="8 9" key="1">
    <citation type="journal article" date="2016" name="Front. Microbiol.">
        <title>Comprehensive Phylogenetic Analysis of Bovine Non-aureus Staphylococci Species Based on Whole-Genome Sequencing.</title>
        <authorList>
            <person name="Naushad S."/>
            <person name="Barkema H.W."/>
            <person name="Luby C."/>
            <person name="Condas L.A."/>
            <person name="Nobrega D.B."/>
            <person name="Carson D.A."/>
            <person name="De Buck J."/>
        </authorList>
    </citation>
    <scope>NUCLEOTIDE SEQUENCE [LARGE SCALE GENOMIC DNA]</scope>
    <source>
        <strain evidence="8 9">SNUC 5336</strain>
    </source>
</reference>
<organism evidence="8 9">
    <name type="scientific">Staphylococcus hominis</name>
    <dbReference type="NCBI Taxonomy" id="1290"/>
    <lineage>
        <taxon>Bacteria</taxon>
        <taxon>Bacillati</taxon>
        <taxon>Bacillota</taxon>
        <taxon>Bacilli</taxon>
        <taxon>Bacillales</taxon>
        <taxon>Staphylococcaceae</taxon>
        <taxon>Staphylococcus</taxon>
    </lineage>
</organism>
<dbReference type="EMBL" id="PZHX01000013">
    <property type="protein sequence ID" value="PTK30419.1"/>
    <property type="molecule type" value="Genomic_DNA"/>
</dbReference>
<comment type="subcellular location">
    <subcellularLocation>
        <location evidence="1">Cell membrane</location>
        <topology evidence="1">Multi-pass membrane protein</topology>
    </subcellularLocation>
</comment>
<feature type="transmembrane region" description="Helical" evidence="6">
    <location>
        <begin position="212"/>
        <end position="230"/>
    </location>
</feature>
<evidence type="ECO:0000256" key="1">
    <source>
        <dbReference type="ARBA" id="ARBA00004651"/>
    </source>
</evidence>
<feature type="transmembrane region" description="Helical" evidence="6">
    <location>
        <begin position="68"/>
        <end position="88"/>
    </location>
</feature>
<comment type="caution">
    <text evidence="8">The sequence shown here is derived from an EMBL/GenBank/DDBJ whole genome shotgun (WGS) entry which is preliminary data.</text>
</comment>
<feature type="transmembrane region" description="Helical" evidence="6">
    <location>
        <begin position="402"/>
        <end position="428"/>
    </location>
</feature>
<evidence type="ECO:0000256" key="4">
    <source>
        <dbReference type="ARBA" id="ARBA00022989"/>
    </source>
</evidence>
<evidence type="ECO:0000256" key="6">
    <source>
        <dbReference type="SAM" id="Phobius"/>
    </source>
</evidence>
<dbReference type="InterPro" id="IPR020846">
    <property type="entry name" value="MFS_dom"/>
</dbReference>
<protein>
    <submittedName>
        <fullName evidence="8">MFS transporter</fullName>
    </submittedName>
</protein>
<dbReference type="InterPro" id="IPR036259">
    <property type="entry name" value="MFS_trans_sf"/>
</dbReference>
<dbReference type="GO" id="GO:0022857">
    <property type="term" value="F:transmembrane transporter activity"/>
    <property type="evidence" value="ECO:0007669"/>
    <property type="project" value="InterPro"/>
</dbReference>
<feature type="transmembrane region" description="Helical" evidence="6">
    <location>
        <begin position="343"/>
        <end position="362"/>
    </location>
</feature>
<keyword evidence="4 6" id="KW-1133">Transmembrane helix</keyword>
<evidence type="ECO:0000256" key="3">
    <source>
        <dbReference type="ARBA" id="ARBA00022692"/>
    </source>
</evidence>
<feature type="domain" description="Major facilitator superfamily (MFS) profile" evidence="7">
    <location>
        <begin position="31"/>
        <end position="458"/>
    </location>
</feature>
<keyword evidence="5 6" id="KW-0472">Membrane</keyword>
<gene>
    <name evidence="8" type="ORF">BUZ51_07235</name>
</gene>